<evidence type="ECO:0000256" key="1">
    <source>
        <dbReference type="SAM" id="Phobius"/>
    </source>
</evidence>
<feature type="transmembrane region" description="Helical" evidence="1">
    <location>
        <begin position="30"/>
        <end position="49"/>
    </location>
</feature>
<evidence type="ECO:0000313" key="3">
    <source>
        <dbReference type="Proteomes" id="UP001060112"/>
    </source>
</evidence>
<keyword evidence="1" id="KW-0472">Membrane</keyword>
<name>A0ABY5HYH5_9FIRM</name>
<accession>A0ABY5HYH5</accession>
<gene>
    <name evidence="2" type="ORF">NMU03_10335</name>
</gene>
<keyword evidence="1" id="KW-0812">Transmembrane</keyword>
<sequence>MEFNYKKILFFLLCCLNFYSVIFEDIKFLGYIFYYIIPVIFCAFNYKILLTILKQIIQTPFIHFFITCILIGILSIIIPIAYGTFDFSYFTIRVMQITKELVKMIFLLVFFIKYISPNYDYKLFMKYYVISTCTYVMFTILTIAFPTLRELIIDHLEVSANTIRLFHQENYFTRFGWCGFSGFTFTLKASLSVIFSLYFIVINPNKHLVENLIMLLVSFWEISFMEELA</sequence>
<reference evidence="2" key="1">
    <citation type="submission" date="2022-07" db="EMBL/GenBank/DDBJ databases">
        <title>Faecal culturing of patients with breast cancer.</title>
        <authorList>
            <person name="Teng N.M.Y."/>
            <person name="Kiu R."/>
            <person name="Evans R."/>
            <person name="Baker D.J."/>
            <person name="Zenner C."/>
            <person name="Robinson S.D."/>
            <person name="Hall L.J."/>
        </authorList>
    </citation>
    <scope>NUCLEOTIDE SEQUENCE</scope>
    <source>
        <strain evidence="2">LH1062</strain>
    </source>
</reference>
<dbReference type="EMBL" id="CP101620">
    <property type="protein sequence ID" value="UTY38091.1"/>
    <property type="molecule type" value="Genomic_DNA"/>
</dbReference>
<dbReference type="RefSeq" id="WP_290138170.1">
    <property type="nucleotide sequence ID" value="NZ_CP101620.1"/>
</dbReference>
<feature type="transmembrane region" description="Helical" evidence="1">
    <location>
        <begin position="61"/>
        <end position="82"/>
    </location>
</feature>
<feature type="transmembrane region" description="Helical" evidence="1">
    <location>
        <begin position="127"/>
        <end position="148"/>
    </location>
</feature>
<dbReference type="Proteomes" id="UP001060112">
    <property type="component" value="Chromosome"/>
</dbReference>
<keyword evidence="1" id="KW-1133">Transmembrane helix</keyword>
<organism evidence="2 3">
    <name type="scientific">Allocoprobacillus halotolerans</name>
    <dbReference type="NCBI Taxonomy" id="2944914"/>
    <lineage>
        <taxon>Bacteria</taxon>
        <taxon>Bacillati</taxon>
        <taxon>Bacillota</taxon>
        <taxon>Erysipelotrichia</taxon>
        <taxon>Erysipelotrichales</taxon>
        <taxon>Erysipelotrichaceae</taxon>
        <taxon>Allocoprobacillus</taxon>
    </lineage>
</organism>
<feature type="transmembrane region" description="Helical" evidence="1">
    <location>
        <begin position="180"/>
        <end position="201"/>
    </location>
</feature>
<proteinExistence type="predicted"/>
<keyword evidence="3" id="KW-1185">Reference proteome</keyword>
<protein>
    <submittedName>
        <fullName evidence="2">Uncharacterized protein</fullName>
    </submittedName>
</protein>
<feature type="transmembrane region" description="Helical" evidence="1">
    <location>
        <begin position="94"/>
        <end position="115"/>
    </location>
</feature>
<evidence type="ECO:0000313" key="2">
    <source>
        <dbReference type="EMBL" id="UTY38091.1"/>
    </source>
</evidence>